<dbReference type="RefSeq" id="WP_307555212.1">
    <property type="nucleotide sequence ID" value="NZ_JAUSQU010000001.1"/>
</dbReference>
<evidence type="ECO:0000256" key="1">
    <source>
        <dbReference type="ARBA" id="ARBA00009437"/>
    </source>
</evidence>
<protein>
    <submittedName>
        <fullName evidence="7">DNA-binding transcriptional LysR family regulator</fullName>
    </submittedName>
</protein>
<dbReference type="InterPro" id="IPR036390">
    <property type="entry name" value="WH_DNA-bd_sf"/>
</dbReference>
<dbReference type="Gene3D" id="3.40.190.10">
    <property type="entry name" value="Periplasmic binding protein-like II"/>
    <property type="match status" value="3"/>
</dbReference>
<dbReference type="SUPFAM" id="SSF53850">
    <property type="entry name" value="Periplasmic binding protein-like II"/>
    <property type="match status" value="2"/>
</dbReference>
<dbReference type="Pfam" id="PF00126">
    <property type="entry name" value="HTH_1"/>
    <property type="match status" value="1"/>
</dbReference>
<accession>A0ABT9Q4L3</accession>
<proteinExistence type="inferred from homology"/>
<evidence type="ECO:0000313" key="7">
    <source>
        <dbReference type="EMBL" id="MDP9841681.1"/>
    </source>
</evidence>
<dbReference type="InterPro" id="IPR011991">
    <property type="entry name" value="ArsR-like_HTH"/>
</dbReference>
<evidence type="ECO:0000256" key="5">
    <source>
        <dbReference type="SAM" id="MobiDB-lite"/>
    </source>
</evidence>
<evidence type="ECO:0000256" key="3">
    <source>
        <dbReference type="ARBA" id="ARBA00023125"/>
    </source>
</evidence>
<dbReference type="Proteomes" id="UP001225356">
    <property type="component" value="Unassembled WGS sequence"/>
</dbReference>
<dbReference type="CDD" id="cd00090">
    <property type="entry name" value="HTH_ARSR"/>
    <property type="match status" value="1"/>
</dbReference>
<sequence length="351" mass="37122">MLDVRRLRLLRELSRRGTITAVAEALAFTPSAVSQQLAVLEREAGVALLERTGRRVVLTSAGIALVGHAEAVLERLERASAELAAARTGLTGTIRIGAFPTATRAILPAAFTVLAREHPGLEPMVDEIDPAEVAPRLRAGDLDVALVHEYDFVPAPPDLALDTEDLLEEPMYLASLEEPTCPASKDPGDPGGSGSSTGLREEPRYPGSEDAKDPEDSKGSTEELRYPGSEGPEDSGGALARRRDDPWIASTPGTLCHTMTVRACQAAGFAPRVRHHIDDFATVLAMVAAGQGVALVPELGAADPPDGVRLTELPMRRRTRIAFRRGSGTHPAVAALITALRSSVPAPILTG</sequence>
<gene>
    <name evidence="7" type="ORF">J2853_000892</name>
</gene>
<feature type="domain" description="HTH lysR-type" evidence="6">
    <location>
        <begin position="2"/>
        <end position="59"/>
    </location>
</feature>
<feature type="compositionally biased region" description="Basic and acidic residues" evidence="5">
    <location>
        <begin position="199"/>
        <end position="225"/>
    </location>
</feature>
<keyword evidence="4" id="KW-0804">Transcription</keyword>
<organism evidence="7 8">
    <name type="scientific">Streptosporangium lutulentum</name>
    <dbReference type="NCBI Taxonomy" id="1461250"/>
    <lineage>
        <taxon>Bacteria</taxon>
        <taxon>Bacillati</taxon>
        <taxon>Actinomycetota</taxon>
        <taxon>Actinomycetes</taxon>
        <taxon>Streptosporangiales</taxon>
        <taxon>Streptosporangiaceae</taxon>
        <taxon>Streptosporangium</taxon>
    </lineage>
</organism>
<dbReference type="InterPro" id="IPR000847">
    <property type="entry name" value="LysR_HTH_N"/>
</dbReference>
<dbReference type="EMBL" id="JAUSQU010000001">
    <property type="protein sequence ID" value="MDP9841681.1"/>
    <property type="molecule type" value="Genomic_DNA"/>
</dbReference>
<keyword evidence="8" id="KW-1185">Reference proteome</keyword>
<dbReference type="InterPro" id="IPR036388">
    <property type="entry name" value="WH-like_DNA-bd_sf"/>
</dbReference>
<name>A0ABT9Q4L3_9ACTN</name>
<feature type="region of interest" description="Disordered" evidence="5">
    <location>
        <begin position="178"/>
        <end position="246"/>
    </location>
</feature>
<dbReference type="CDD" id="cd08423">
    <property type="entry name" value="PBP2_LTTR_like_6"/>
    <property type="match status" value="1"/>
</dbReference>
<dbReference type="SUPFAM" id="SSF46785">
    <property type="entry name" value="Winged helix' DNA-binding domain"/>
    <property type="match status" value="1"/>
</dbReference>
<dbReference type="Pfam" id="PF03466">
    <property type="entry name" value="LysR_substrate"/>
    <property type="match status" value="2"/>
</dbReference>
<evidence type="ECO:0000256" key="4">
    <source>
        <dbReference type="ARBA" id="ARBA00023163"/>
    </source>
</evidence>
<dbReference type="PROSITE" id="PS50931">
    <property type="entry name" value="HTH_LYSR"/>
    <property type="match status" value="1"/>
</dbReference>
<dbReference type="PANTHER" id="PTHR30346">
    <property type="entry name" value="TRANSCRIPTIONAL DUAL REGULATOR HCAR-RELATED"/>
    <property type="match status" value="1"/>
</dbReference>
<evidence type="ECO:0000256" key="2">
    <source>
        <dbReference type="ARBA" id="ARBA00023015"/>
    </source>
</evidence>
<dbReference type="PANTHER" id="PTHR30346:SF29">
    <property type="entry name" value="LYSR SUBSTRATE-BINDING"/>
    <property type="match status" value="1"/>
</dbReference>
<dbReference type="Gene3D" id="1.10.10.10">
    <property type="entry name" value="Winged helix-like DNA-binding domain superfamily/Winged helix DNA-binding domain"/>
    <property type="match status" value="1"/>
</dbReference>
<dbReference type="GO" id="GO:0003677">
    <property type="term" value="F:DNA binding"/>
    <property type="evidence" value="ECO:0007669"/>
    <property type="project" value="UniProtKB-KW"/>
</dbReference>
<keyword evidence="2" id="KW-0805">Transcription regulation</keyword>
<keyword evidence="3 7" id="KW-0238">DNA-binding</keyword>
<comment type="caution">
    <text evidence="7">The sequence shown here is derived from an EMBL/GenBank/DDBJ whole genome shotgun (WGS) entry which is preliminary data.</text>
</comment>
<evidence type="ECO:0000259" key="6">
    <source>
        <dbReference type="PROSITE" id="PS50931"/>
    </source>
</evidence>
<reference evidence="7 8" key="1">
    <citation type="submission" date="2023-07" db="EMBL/GenBank/DDBJ databases">
        <title>Sequencing the genomes of 1000 actinobacteria strains.</title>
        <authorList>
            <person name="Klenk H.-P."/>
        </authorList>
    </citation>
    <scope>NUCLEOTIDE SEQUENCE [LARGE SCALE GENOMIC DNA]</scope>
    <source>
        <strain evidence="7 8">DSM 46740</strain>
    </source>
</reference>
<comment type="similarity">
    <text evidence="1">Belongs to the LysR transcriptional regulatory family.</text>
</comment>
<dbReference type="InterPro" id="IPR005119">
    <property type="entry name" value="LysR_subst-bd"/>
</dbReference>
<evidence type="ECO:0000313" key="8">
    <source>
        <dbReference type="Proteomes" id="UP001225356"/>
    </source>
</evidence>